<dbReference type="Proteomes" id="UP000572817">
    <property type="component" value="Unassembled WGS sequence"/>
</dbReference>
<dbReference type="EMBL" id="WWBZ02000001">
    <property type="protein sequence ID" value="KAF4313002.1"/>
    <property type="molecule type" value="Genomic_DNA"/>
</dbReference>
<dbReference type="PANTHER" id="PTHR43791:SF39">
    <property type="entry name" value="TRANSPORTER LIZ1_SEO1, PUTATIVE (AFU_ORTHOLOGUE AFUA_3G00980)-RELATED"/>
    <property type="match status" value="1"/>
</dbReference>
<evidence type="ECO:0000256" key="1">
    <source>
        <dbReference type="ARBA" id="ARBA00004651"/>
    </source>
</evidence>
<dbReference type="FunFam" id="1.20.1250.20:FF:000386">
    <property type="entry name" value="MFS general substrate transporter"/>
    <property type="match status" value="1"/>
</dbReference>
<dbReference type="InterPro" id="IPR020846">
    <property type="entry name" value="MFS_dom"/>
</dbReference>
<dbReference type="OrthoDB" id="3639251at2759"/>
<dbReference type="InterPro" id="IPR036259">
    <property type="entry name" value="MFS_trans_sf"/>
</dbReference>
<feature type="transmembrane region" description="Helical" evidence="9">
    <location>
        <begin position="388"/>
        <end position="408"/>
    </location>
</feature>
<keyword evidence="4 9" id="KW-0812">Transmembrane</keyword>
<keyword evidence="6 9" id="KW-0472">Membrane</keyword>
<feature type="transmembrane region" description="Helical" evidence="9">
    <location>
        <begin position="224"/>
        <end position="246"/>
    </location>
</feature>
<dbReference type="GO" id="GO:0005886">
    <property type="term" value="C:plasma membrane"/>
    <property type="evidence" value="ECO:0007669"/>
    <property type="project" value="UniProtKB-SubCell"/>
</dbReference>
<evidence type="ECO:0000313" key="12">
    <source>
        <dbReference type="Proteomes" id="UP000572817"/>
    </source>
</evidence>
<keyword evidence="12" id="KW-1185">Reference proteome</keyword>
<dbReference type="PROSITE" id="PS50850">
    <property type="entry name" value="MFS"/>
    <property type="match status" value="1"/>
</dbReference>
<evidence type="ECO:0000256" key="7">
    <source>
        <dbReference type="ARBA" id="ARBA00037968"/>
    </source>
</evidence>
<evidence type="ECO:0000256" key="9">
    <source>
        <dbReference type="SAM" id="Phobius"/>
    </source>
</evidence>
<reference evidence="11" key="1">
    <citation type="submission" date="2020-04" db="EMBL/GenBank/DDBJ databases">
        <title>Genome Assembly and Annotation of Botryosphaeria dothidea sdau 11-99, a Latent Pathogen of Apple Fruit Ring Rot in China.</title>
        <authorList>
            <person name="Yu C."/>
            <person name="Diao Y."/>
            <person name="Lu Q."/>
            <person name="Zhao J."/>
            <person name="Cui S."/>
            <person name="Peng C."/>
            <person name="He B."/>
            <person name="Liu H."/>
        </authorList>
    </citation>
    <scope>NUCLEOTIDE SEQUENCE [LARGE SCALE GENOMIC DNA]</scope>
    <source>
        <strain evidence="11">Sdau11-99</strain>
    </source>
</reference>
<gene>
    <name evidence="11" type="ORF">GTA08_BOTSDO01531</name>
</gene>
<evidence type="ECO:0000256" key="6">
    <source>
        <dbReference type="ARBA" id="ARBA00023136"/>
    </source>
</evidence>
<name>A0A8H4NFC8_9PEZI</name>
<keyword evidence="3" id="KW-1003">Cell membrane</keyword>
<dbReference type="FunFam" id="1.20.1250.20:FF:000065">
    <property type="entry name" value="Putative MFS pantothenate transporter"/>
    <property type="match status" value="1"/>
</dbReference>
<evidence type="ECO:0000313" key="11">
    <source>
        <dbReference type="EMBL" id="KAF4313002.1"/>
    </source>
</evidence>
<feature type="transmembrane region" description="Helical" evidence="9">
    <location>
        <begin position="293"/>
        <end position="311"/>
    </location>
</feature>
<feature type="region of interest" description="Disordered" evidence="8">
    <location>
        <begin position="1"/>
        <end position="27"/>
    </location>
</feature>
<feature type="domain" description="Major facilitator superfamily (MFS) profile" evidence="10">
    <location>
        <begin position="64"/>
        <end position="481"/>
    </location>
</feature>
<evidence type="ECO:0000256" key="8">
    <source>
        <dbReference type="SAM" id="MobiDB-lite"/>
    </source>
</evidence>
<dbReference type="GO" id="GO:0022857">
    <property type="term" value="F:transmembrane transporter activity"/>
    <property type="evidence" value="ECO:0007669"/>
    <property type="project" value="InterPro"/>
</dbReference>
<organism evidence="11 12">
    <name type="scientific">Botryosphaeria dothidea</name>
    <dbReference type="NCBI Taxonomy" id="55169"/>
    <lineage>
        <taxon>Eukaryota</taxon>
        <taxon>Fungi</taxon>
        <taxon>Dikarya</taxon>
        <taxon>Ascomycota</taxon>
        <taxon>Pezizomycotina</taxon>
        <taxon>Dothideomycetes</taxon>
        <taxon>Dothideomycetes incertae sedis</taxon>
        <taxon>Botryosphaeriales</taxon>
        <taxon>Botryosphaeriaceae</taxon>
        <taxon>Botryosphaeria</taxon>
    </lineage>
</organism>
<dbReference type="InterPro" id="IPR011701">
    <property type="entry name" value="MFS"/>
</dbReference>
<feature type="transmembrane region" description="Helical" evidence="9">
    <location>
        <begin position="192"/>
        <end position="212"/>
    </location>
</feature>
<keyword evidence="5 9" id="KW-1133">Transmembrane helix</keyword>
<feature type="transmembrane region" description="Helical" evidence="9">
    <location>
        <begin position="363"/>
        <end position="382"/>
    </location>
</feature>
<evidence type="ECO:0000256" key="5">
    <source>
        <dbReference type="ARBA" id="ARBA00022989"/>
    </source>
</evidence>
<feature type="transmembrane region" description="Helical" evidence="9">
    <location>
        <begin position="420"/>
        <end position="442"/>
    </location>
</feature>
<dbReference type="PANTHER" id="PTHR43791">
    <property type="entry name" value="PERMEASE-RELATED"/>
    <property type="match status" value="1"/>
</dbReference>
<evidence type="ECO:0000256" key="3">
    <source>
        <dbReference type="ARBA" id="ARBA00022475"/>
    </source>
</evidence>
<protein>
    <submittedName>
        <fullName evidence="11">Major facilitator superfamily transporter</fullName>
    </submittedName>
</protein>
<comment type="caution">
    <text evidence="11">The sequence shown here is derived from an EMBL/GenBank/DDBJ whole genome shotgun (WGS) entry which is preliminary data.</text>
</comment>
<evidence type="ECO:0000259" key="10">
    <source>
        <dbReference type="PROSITE" id="PS50850"/>
    </source>
</evidence>
<comment type="similarity">
    <text evidence="7">Belongs to the major facilitator superfamily. Allantoate permease family.</text>
</comment>
<keyword evidence="2" id="KW-0813">Transport</keyword>
<dbReference type="Gene3D" id="1.20.1250.20">
    <property type="entry name" value="MFS general substrate transporter like domains"/>
    <property type="match status" value="2"/>
</dbReference>
<feature type="transmembrane region" description="Helical" evidence="9">
    <location>
        <begin position="331"/>
        <end position="351"/>
    </location>
</feature>
<evidence type="ECO:0000256" key="2">
    <source>
        <dbReference type="ARBA" id="ARBA00022448"/>
    </source>
</evidence>
<proteinExistence type="inferred from homology"/>
<feature type="transmembrane region" description="Helical" evidence="9">
    <location>
        <begin position="454"/>
        <end position="475"/>
    </location>
</feature>
<feature type="compositionally biased region" description="Polar residues" evidence="8">
    <location>
        <begin position="12"/>
        <end position="25"/>
    </location>
</feature>
<dbReference type="SUPFAM" id="SSF103473">
    <property type="entry name" value="MFS general substrate transporter"/>
    <property type="match status" value="1"/>
</dbReference>
<accession>A0A8H4NFC8</accession>
<comment type="subcellular location">
    <subcellularLocation>
        <location evidence="1">Cell membrane</location>
        <topology evidence="1">Multi-pass membrane protein</topology>
    </subcellularLocation>
</comment>
<dbReference type="Pfam" id="PF07690">
    <property type="entry name" value="MFS_1"/>
    <property type="match status" value="1"/>
</dbReference>
<feature type="transmembrane region" description="Helical" evidence="9">
    <location>
        <begin position="155"/>
        <end position="180"/>
    </location>
</feature>
<evidence type="ECO:0000256" key="4">
    <source>
        <dbReference type="ARBA" id="ARBA00022692"/>
    </source>
</evidence>
<sequence length="498" mass="55657">MSPKEESLGERVTTQQVPPDSSGISANEPEATKLKVPWWSYLWDYEPGRSKEERAFVQKLDCFLLTMLSLGWFIKYLDQTNMSNAFVSGMKEQLSMNSNEINLVDTAWTVGYVIGQLPSQIVVSKVRPSIWVPSCELVWSILTFCLAAAKTSNHVIVIRFFIGLAESIFYPAAHTILGAWYKPSELGKRAAIFYTASAAASMFSGYLQAAVYNGLNGVRGLAGWQWLFIMDGLISAPIAIAGFFILPDLPEITKAFYLTEKDRDLARKRMLQVGRAPRSKLGRTVFKRILGRWHVYVLTLSYSVFIMQGPSSAVNPMSLWLKSKGLPVSTINIIPTAANAIQLVMSIVLSFISDGIGHRGRIICVTIVFGLLSNLPLAIWQIPDGLKWFAFIFQRAYTPFSPLIMTWTNEICGSDAEERAVVIGAMNSIAFAFNAFVPLLTFPQVDAPRFKKGYISASCMFTFQFFIIGAIAHFYKRDSRKKEVASQDEENTEARTLE</sequence>
<dbReference type="AlphaFoldDB" id="A0A8H4NFC8"/>